<dbReference type="EMBL" id="JAVDRL010000008">
    <property type="protein sequence ID" value="MDR6532274.1"/>
    <property type="molecule type" value="Genomic_DNA"/>
</dbReference>
<evidence type="ECO:0000256" key="1">
    <source>
        <dbReference type="ARBA" id="ARBA00004141"/>
    </source>
</evidence>
<evidence type="ECO:0000313" key="9">
    <source>
        <dbReference type="Proteomes" id="UP001262754"/>
    </source>
</evidence>
<evidence type="ECO:0000256" key="5">
    <source>
        <dbReference type="SAM" id="Phobius"/>
    </source>
</evidence>
<dbReference type="NCBIfam" id="TIGR03097">
    <property type="entry name" value="PEP_O_lig_1"/>
    <property type="match status" value="1"/>
</dbReference>
<gene>
    <name evidence="8" type="ORF">J2800_003030</name>
</gene>
<comment type="subcellular location">
    <subcellularLocation>
        <location evidence="1">Membrane</location>
        <topology evidence="1">Multi-pass membrane protein</topology>
    </subcellularLocation>
</comment>
<feature type="transmembrane region" description="Helical" evidence="5">
    <location>
        <begin position="100"/>
        <end position="121"/>
    </location>
</feature>
<feature type="transmembrane region" description="Helical" evidence="5">
    <location>
        <begin position="75"/>
        <end position="94"/>
    </location>
</feature>
<organism evidence="8 9">
    <name type="scientific">Caulobacter rhizosphaerae</name>
    <dbReference type="NCBI Taxonomy" id="2010972"/>
    <lineage>
        <taxon>Bacteria</taxon>
        <taxon>Pseudomonadati</taxon>
        <taxon>Pseudomonadota</taxon>
        <taxon>Alphaproteobacteria</taxon>
        <taxon>Caulobacterales</taxon>
        <taxon>Caulobacteraceae</taxon>
        <taxon>Caulobacter</taxon>
    </lineage>
</organism>
<evidence type="ECO:0000259" key="6">
    <source>
        <dbReference type="Pfam" id="PF04932"/>
    </source>
</evidence>
<feature type="domain" description="DUF5935" evidence="7">
    <location>
        <begin position="1"/>
        <end position="187"/>
    </location>
</feature>
<keyword evidence="2 5" id="KW-0812">Transmembrane</keyword>
<dbReference type="InterPro" id="IPR007016">
    <property type="entry name" value="O-antigen_ligase-rel_domated"/>
</dbReference>
<dbReference type="Pfam" id="PF19358">
    <property type="entry name" value="DUF5935"/>
    <property type="match status" value="1"/>
</dbReference>
<dbReference type="InterPro" id="IPR051533">
    <property type="entry name" value="WaaL-like"/>
</dbReference>
<evidence type="ECO:0000313" key="8">
    <source>
        <dbReference type="EMBL" id="MDR6532274.1"/>
    </source>
</evidence>
<evidence type="ECO:0000256" key="3">
    <source>
        <dbReference type="ARBA" id="ARBA00022989"/>
    </source>
</evidence>
<sequence>MRDLILLAALIGIIPMILRAPIVGLVAWLWIAMMNPQREVYGFLMGFPLNFPIAVLTGLAWIISKERKLVPLNPFTVFIGLFALWACLATYLALDRTYSLTIWSRAIKTIVLVLAVATLANTKARIQAVLWICVASLGYYAVKGGGHMLLTGGGQRVYGPDDTMIADNNSLALALVIALPLMNYLQATSRSPLARLTGLTVLGFSLLTIIGTYSRGALLALGAAAVAYALRTRAAAKFVVVGVVMAAALPSVVPSSWFERMSTIQTYSEDASFEGRVAAWVTSVNIATARPLTGGGFSAVELDPVARQFQSPGSLRAGRAAHSIYFQVLGDTGFVGLALYLLMIAAAALNTILVLAATRDRPDLGWANLLARMLQVSIVAMLVGGAALSMAYYDGFLVLLAITASLHRVVRGSAPQAATAVATPWKRSTAALALRAEQK</sequence>
<feature type="transmembrane region" description="Helical" evidence="5">
    <location>
        <begin position="43"/>
        <end position="63"/>
    </location>
</feature>
<accession>A0ABU1N1G1</accession>
<keyword evidence="3 5" id="KW-1133">Transmembrane helix</keyword>
<feature type="transmembrane region" description="Helical" evidence="5">
    <location>
        <begin position="170"/>
        <end position="187"/>
    </location>
</feature>
<feature type="transmembrane region" description="Helical" evidence="5">
    <location>
        <begin position="234"/>
        <end position="253"/>
    </location>
</feature>
<dbReference type="PANTHER" id="PTHR37422">
    <property type="entry name" value="TEICHURONIC ACID BIOSYNTHESIS PROTEIN TUAE"/>
    <property type="match status" value="1"/>
</dbReference>
<evidence type="ECO:0000256" key="2">
    <source>
        <dbReference type="ARBA" id="ARBA00022692"/>
    </source>
</evidence>
<protein>
    <submittedName>
        <fullName evidence="8">O-glycosylation ligase (Exosortase A-associated)</fullName>
    </submittedName>
</protein>
<keyword evidence="9" id="KW-1185">Reference proteome</keyword>
<feature type="domain" description="O-antigen ligase-related" evidence="6">
    <location>
        <begin position="202"/>
        <end position="341"/>
    </location>
</feature>
<comment type="caution">
    <text evidence="8">The sequence shown here is derived from an EMBL/GenBank/DDBJ whole genome shotgun (WGS) entry which is preliminary data.</text>
</comment>
<feature type="transmembrane region" description="Helical" evidence="5">
    <location>
        <begin position="199"/>
        <end position="228"/>
    </location>
</feature>
<keyword evidence="4 5" id="KW-0472">Membrane</keyword>
<dbReference type="GO" id="GO:0016874">
    <property type="term" value="F:ligase activity"/>
    <property type="evidence" value="ECO:0007669"/>
    <property type="project" value="UniProtKB-KW"/>
</dbReference>
<name>A0ABU1N1G1_9CAUL</name>
<dbReference type="InterPro" id="IPR045979">
    <property type="entry name" value="DUF5935"/>
</dbReference>
<keyword evidence="8" id="KW-0436">Ligase</keyword>
<feature type="transmembrane region" description="Helical" evidence="5">
    <location>
        <begin position="378"/>
        <end position="402"/>
    </location>
</feature>
<evidence type="ECO:0000256" key="4">
    <source>
        <dbReference type="ARBA" id="ARBA00023136"/>
    </source>
</evidence>
<reference evidence="8 9" key="1">
    <citation type="submission" date="2023-07" db="EMBL/GenBank/DDBJ databases">
        <title>Sorghum-associated microbial communities from plants grown in Nebraska, USA.</title>
        <authorList>
            <person name="Schachtman D."/>
        </authorList>
    </citation>
    <scope>NUCLEOTIDE SEQUENCE [LARGE SCALE GENOMIC DNA]</scope>
    <source>
        <strain evidence="8 9">DS2154</strain>
    </source>
</reference>
<feature type="transmembrane region" description="Helical" evidence="5">
    <location>
        <begin position="334"/>
        <end position="358"/>
    </location>
</feature>
<proteinExistence type="predicted"/>
<dbReference type="RefSeq" id="WP_163233448.1">
    <property type="nucleotide sequence ID" value="NZ_BMLD01000004.1"/>
</dbReference>
<dbReference type="Proteomes" id="UP001262754">
    <property type="component" value="Unassembled WGS sequence"/>
</dbReference>
<dbReference type="PANTHER" id="PTHR37422:SF13">
    <property type="entry name" value="LIPOPOLYSACCHARIDE BIOSYNTHESIS PROTEIN PA4999-RELATED"/>
    <property type="match status" value="1"/>
</dbReference>
<feature type="transmembrane region" description="Helical" evidence="5">
    <location>
        <begin position="128"/>
        <end position="150"/>
    </location>
</feature>
<dbReference type="InterPro" id="IPR017528">
    <property type="entry name" value="CHP03097O-antigen_lig-rel"/>
</dbReference>
<dbReference type="Pfam" id="PF04932">
    <property type="entry name" value="Wzy_C"/>
    <property type="match status" value="1"/>
</dbReference>
<evidence type="ECO:0000259" key="7">
    <source>
        <dbReference type="Pfam" id="PF19358"/>
    </source>
</evidence>